<dbReference type="EMBL" id="CM000883">
    <property type="protein sequence ID" value="KQJ85554.1"/>
    <property type="molecule type" value="Genomic_DNA"/>
</dbReference>
<reference evidence="1 2" key="1">
    <citation type="journal article" date="2010" name="Nature">
        <title>Genome sequencing and analysis of the model grass Brachypodium distachyon.</title>
        <authorList>
            <consortium name="International Brachypodium Initiative"/>
        </authorList>
    </citation>
    <scope>NUCLEOTIDE SEQUENCE [LARGE SCALE GENOMIC DNA]</scope>
    <source>
        <strain evidence="1 2">Bd21</strain>
    </source>
</reference>
<name>A0A0Q3GXA4_BRADI</name>
<sequence>MTMSLVLKRASTSFTMNTSSSRLNTSVSATSNSKAIQHEIAQLNIPQTQSSLDWANDDDDEPRLELKERKQPGSSTPRESDVCLPTTCLPPSILSYSLFSFSKRS</sequence>
<reference evidence="1" key="2">
    <citation type="submission" date="2017-06" db="EMBL/GenBank/DDBJ databases">
        <title>WGS assembly of Brachypodium distachyon.</title>
        <authorList>
            <consortium name="The International Brachypodium Initiative"/>
            <person name="Lucas S."/>
            <person name="Harmon-Smith M."/>
            <person name="Lail K."/>
            <person name="Tice H."/>
            <person name="Grimwood J."/>
            <person name="Bruce D."/>
            <person name="Barry K."/>
            <person name="Shu S."/>
            <person name="Lindquist E."/>
            <person name="Wang M."/>
            <person name="Pitluck S."/>
            <person name="Vogel J.P."/>
            <person name="Garvin D.F."/>
            <person name="Mockler T.C."/>
            <person name="Schmutz J."/>
            <person name="Rokhsar D."/>
            <person name="Bevan M.W."/>
        </authorList>
    </citation>
    <scope>NUCLEOTIDE SEQUENCE</scope>
    <source>
        <strain evidence="1">Bd21</strain>
    </source>
</reference>
<dbReference type="EnsemblPlants" id="KQJ85554">
    <property type="protein sequence ID" value="KQJ85554"/>
    <property type="gene ID" value="BRADI_4g00218v3"/>
</dbReference>
<dbReference type="InParanoid" id="A0A0Q3GXA4"/>
<protein>
    <submittedName>
        <fullName evidence="1 2">Uncharacterized protein</fullName>
    </submittedName>
</protein>
<reference evidence="2" key="3">
    <citation type="submission" date="2018-08" db="UniProtKB">
        <authorList>
            <consortium name="EnsemblPlants"/>
        </authorList>
    </citation>
    <scope>IDENTIFICATION</scope>
    <source>
        <strain evidence="2">cv. Bd21</strain>
    </source>
</reference>
<evidence type="ECO:0000313" key="2">
    <source>
        <dbReference type="EnsemblPlants" id="KQJ85554"/>
    </source>
</evidence>
<proteinExistence type="predicted"/>
<keyword evidence="3" id="KW-1185">Reference proteome</keyword>
<dbReference type="AlphaFoldDB" id="A0A0Q3GXA4"/>
<organism evidence="1">
    <name type="scientific">Brachypodium distachyon</name>
    <name type="common">Purple false brome</name>
    <name type="synonym">Trachynia distachya</name>
    <dbReference type="NCBI Taxonomy" id="15368"/>
    <lineage>
        <taxon>Eukaryota</taxon>
        <taxon>Viridiplantae</taxon>
        <taxon>Streptophyta</taxon>
        <taxon>Embryophyta</taxon>
        <taxon>Tracheophyta</taxon>
        <taxon>Spermatophyta</taxon>
        <taxon>Magnoliopsida</taxon>
        <taxon>Liliopsida</taxon>
        <taxon>Poales</taxon>
        <taxon>Poaceae</taxon>
        <taxon>BOP clade</taxon>
        <taxon>Pooideae</taxon>
        <taxon>Stipodae</taxon>
        <taxon>Brachypodieae</taxon>
        <taxon>Brachypodium</taxon>
    </lineage>
</organism>
<dbReference type="Gramene" id="KQJ85554">
    <property type="protein sequence ID" value="KQJ85554"/>
    <property type="gene ID" value="BRADI_4g00218v3"/>
</dbReference>
<evidence type="ECO:0000313" key="1">
    <source>
        <dbReference type="EMBL" id="KQJ85554.1"/>
    </source>
</evidence>
<dbReference type="Proteomes" id="UP000008810">
    <property type="component" value="Chromosome 4"/>
</dbReference>
<gene>
    <name evidence="1" type="ORF">BRADI_4g00218v3</name>
</gene>
<accession>A0A0Q3GXA4</accession>
<evidence type="ECO:0000313" key="3">
    <source>
        <dbReference type="Proteomes" id="UP000008810"/>
    </source>
</evidence>